<organism evidence="2 3">
    <name type="scientific">Joostella atrarenae</name>
    <dbReference type="NCBI Taxonomy" id="679257"/>
    <lineage>
        <taxon>Bacteria</taxon>
        <taxon>Pseudomonadati</taxon>
        <taxon>Bacteroidota</taxon>
        <taxon>Flavobacteriia</taxon>
        <taxon>Flavobacteriales</taxon>
        <taxon>Flavobacteriaceae</taxon>
        <taxon>Joostella</taxon>
    </lineage>
</organism>
<dbReference type="RefSeq" id="WP_236960641.1">
    <property type="nucleotide sequence ID" value="NZ_JAETXX010000015.1"/>
</dbReference>
<keyword evidence="3" id="KW-1185">Reference proteome</keyword>
<dbReference type="EMBL" id="JAETXX010000015">
    <property type="protein sequence ID" value="MCF8716325.1"/>
    <property type="molecule type" value="Genomic_DNA"/>
</dbReference>
<dbReference type="PANTHER" id="PTHR36503">
    <property type="entry name" value="BLR2520 PROTEIN"/>
    <property type="match status" value="1"/>
</dbReference>
<dbReference type="SUPFAM" id="SSF54593">
    <property type="entry name" value="Glyoxalase/Bleomycin resistance protein/Dihydroxybiphenyl dioxygenase"/>
    <property type="match status" value="1"/>
</dbReference>
<dbReference type="Proteomes" id="UP000829517">
    <property type="component" value="Unassembled WGS sequence"/>
</dbReference>
<protein>
    <submittedName>
        <fullName evidence="2">VOC family protein</fullName>
    </submittedName>
</protein>
<gene>
    <name evidence="2" type="ORF">JM658_15955</name>
</gene>
<name>A0ABS9J7E2_9FLAO</name>
<dbReference type="InterPro" id="IPR004360">
    <property type="entry name" value="Glyas_Fos-R_dOase_dom"/>
</dbReference>
<feature type="domain" description="Glyoxalase/fosfomycin resistance/dioxygenase" evidence="1">
    <location>
        <begin position="9"/>
        <end position="131"/>
    </location>
</feature>
<dbReference type="InterPro" id="IPR029068">
    <property type="entry name" value="Glyas_Bleomycin-R_OHBP_Dase"/>
</dbReference>
<dbReference type="Gene3D" id="3.10.180.10">
    <property type="entry name" value="2,3-Dihydroxybiphenyl 1,2-Dioxygenase, domain 1"/>
    <property type="match status" value="1"/>
</dbReference>
<dbReference type="Pfam" id="PF00903">
    <property type="entry name" value="Glyoxalase"/>
    <property type="match status" value="1"/>
</dbReference>
<reference evidence="2 3" key="1">
    <citation type="submission" date="2021-01" db="EMBL/GenBank/DDBJ databases">
        <title>Genome sequencing of Joostella atrarenae M1-2 (= KCTC 23194).</title>
        <authorList>
            <person name="Zakaria M.R."/>
            <person name="Lam M.Q."/>
            <person name="Chong C.S."/>
        </authorList>
    </citation>
    <scope>NUCLEOTIDE SEQUENCE [LARGE SCALE GENOMIC DNA]</scope>
    <source>
        <strain evidence="2 3">M1-2</strain>
    </source>
</reference>
<evidence type="ECO:0000259" key="1">
    <source>
        <dbReference type="Pfam" id="PF00903"/>
    </source>
</evidence>
<evidence type="ECO:0000313" key="2">
    <source>
        <dbReference type="EMBL" id="MCF8716325.1"/>
    </source>
</evidence>
<comment type="caution">
    <text evidence="2">The sequence shown here is derived from an EMBL/GenBank/DDBJ whole genome shotgun (WGS) entry which is preliminary data.</text>
</comment>
<evidence type="ECO:0000313" key="3">
    <source>
        <dbReference type="Proteomes" id="UP000829517"/>
    </source>
</evidence>
<dbReference type="PANTHER" id="PTHR36503:SF1">
    <property type="entry name" value="BLR2520 PROTEIN"/>
    <property type="match status" value="1"/>
</dbReference>
<sequence>MLIKKIWANLGVENIVRTKTFYQSLGFELNGNPSDDLVSFFFGADNFVIHFFKKEKLESSLEGKSADLNIGNEVMFSMAAESKDEYNRWVTQISKAGGSILFDSNVDRKEFYDENGFFVCVFVDPDGHKFNLLYNENM</sequence>
<accession>A0ABS9J7E2</accession>
<proteinExistence type="predicted"/>